<name>A0AAE0N6R7_9PEZI</name>
<sequence length="585" mass="66833">MIQKAMSQVQGRRQQVDKQNKATVPQLLRLKMPFVDKTEQRMMIPVATELKGDRTDSKRIARRSGGGLLLPKLDQVAAHTQHSGLGASDFSQKDHRATEVIALFSKQPFPRCQRFRSFVFSTPTDDFFLNIDLLYIQAVWPSKMSNQLPKSIFFRDINAATRAQYASMKLIDPQEEGARWRSQYRSLYNKTGDSNFLDASKKPPDFVMQQTWNMNAVHFLILGQEDMTYEAAVIVARACQNLWFETPINEKPGIALDAEPEYLEVQPKHILQLGRLLRAGVLDDTAASSQAEEIQYLSNAQQIQLVRKAYKSAEDGFGPEGPLLPNFYGMARRRLISAENTKKLQDGVEALVKAQLDEFMGTLPMDYDPKTQESCRDSVQAAMILCLEDNEDMNHYAKWEDIMDIYTLATEAAAAKIMEKLKQQRPGGANGISLDALNEKLAQIVEEFSTVDDKHFEALGAFKAFNNKRKTTEVKLNGEVEALKKEVSEAQEEEKRFQAQCEAVVTRLADTLENCKSKARSARERADSFDKKRKQEIEQLENDNEEHERQLSVIRYRMEALSVEQNNLERDKKAFTRDVERRHQM</sequence>
<feature type="coiled-coil region" evidence="1">
    <location>
        <begin position="434"/>
        <end position="578"/>
    </location>
</feature>
<evidence type="ECO:0000313" key="3">
    <source>
        <dbReference type="EMBL" id="KAK3372208.1"/>
    </source>
</evidence>
<evidence type="ECO:0000256" key="1">
    <source>
        <dbReference type="SAM" id="Coils"/>
    </source>
</evidence>
<gene>
    <name evidence="3" type="ORF">B0H63DRAFT_453569</name>
</gene>
<feature type="region of interest" description="Disordered" evidence="2">
    <location>
        <begin position="1"/>
        <end position="21"/>
    </location>
</feature>
<feature type="compositionally biased region" description="Polar residues" evidence="2">
    <location>
        <begin position="1"/>
        <end position="13"/>
    </location>
</feature>
<dbReference type="EMBL" id="JAULSW010000008">
    <property type="protein sequence ID" value="KAK3372208.1"/>
    <property type="molecule type" value="Genomic_DNA"/>
</dbReference>
<comment type="caution">
    <text evidence="3">The sequence shown here is derived from an EMBL/GenBank/DDBJ whole genome shotgun (WGS) entry which is preliminary data.</text>
</comment>
<keyword evidence="1" id="KW-0175">Coiled coil</keyword>
<reference evidence="3" key="1">
    <citation type="journal article" date="2023" name="Mol. Phylogenet. Evol.">
        <title>Genome-scale phylogeny and comparative genomics of the fungal order Sordariales.</title>
        <authorList>
            <person name="Hensen N."/>
            <person name="Bonometti L."/>
            <person name="Westerberg I."/>
            <person name="Brannstrom I.O."/>
            <person name="Guillou S."/>
            <person name="Cros-Aarteil S."/>
            <person name="Calhoun S."/>
            <person name="Haridas S."/>
            <person name="Kuo A."/>
            <person name="Mondo S."/>
            <person name="Pangilinan J."/>
            <person name="Riley R."/>
            <person name="LaButti K."/>
            <person name="Andreopoulos B."/>
            <person name="Lipzen A."/>
            <person name="Chen C."/>
            <person name="Yan M."/>
            <person name="Daum C."/>
            <person name="Ng V."/>
            <person name="Clum A."/>
            <person name="Steindorff A."/>
            <person name="Ohm R.A."/>
            <person name="Martin F."/>
            <person name="Silar P."/>
            <person name="Natvig D.O."/>
            <person name="Lalanne C."/>
            <person name="Gautier V."/>
            <person name="Ament-Velasquez S.L."/>
            <person name="Kruys A."/>
            <person name="Hutchinson M.I."/>
            <person name="Powell A.J."/>
            <person name="Barry K."/>
            <person name="Miller A.N."/>
            <person name="Grigoriev I.V."/>
            <person name="Debuchy R."/>
            <person name="Gladieux P."/>
            <person name="Hiltunen Thoren M."/>
            <person name="Johannesson H."/>
        </authorList>
    </citation>
    <scope>NUCLEOTIDE SEQUENCE</scope>
    <source>
        <strain evidence="3">CBS 232.78</strain>
    </source>
</reference>
<evidence type="ECO:0000256" key="2">
    <source>
        <dbReference type="SAM" id="MobiDB-lite"/>
    </source>
</evidence>
<accession>A0AAE0N6R7</accession>
<dbReference type="Proteomes" id="UP001285441">
    <property type="component" value="Unassembled WGS sequence"/>
</dbReference>
<proteinExistence type="predicted"/>
<evidence type="ECO:0000313" key="4">
    <source>
        <dbReference type="Proteomes" id="UP001285441"/>
    </source>
</evidence>
<protein>
    <submittedName>
        <fullName evidence="3">Uncharacterized protein</fullName>
    </submittedName>
</protein>
<reference evidence="3" key="2">
    <citation type="submission" date="2023-06" db="EMBL/GenBank/DDBJ databases">
        <authorList>
            <consortium name="Lawrence Berkeley National Laboratory"/>
            <person name="Haridas S."/>
            <person name="Hensen N."/>
            <person name="Bonometti L."/>
            <person name="Westerberg I."/>
            <person name="Brannstrom I.O."/>
            <person name="Guillou S."/>
            <person name="Cros-Aarteil S."/>
            <person name="Calhoun S."/>
            <person name="Kuo A."/>
            <person name="Mondo S."/>
            <person name="Pangilinan J."/>
            <person name="Riley R."/>
            <person name="LaButti K."/>
            <person name="Andreopoulos B."/>
            <person name="Lipzen A."/>
            <person name="Chen C."/>
            <person name="Yanf M."/>
            <person name="Daum C."/>
            <person name="Ng V."/>
            <person name="Clum A."/>
            <person name="Steindorff A."/>
            <person name="Ohm R."/>
            <person name="Martin F."/>
            <person name="Silar P."/>
            <person name="Natvig D."/>
            <person name="Lalanne C."/>
            <person name="Gautier V."/>
            <person name="Ament-velasquez S.L."/>
            <person name="Kruys A."/>
            <person name="Hutchinson M.I."/>
            <person name="Powell A.J."/>
            <person name="Barry K."/>
            <person name="Miller A.N."/>
            <person name="Grigoriev I.V."/>
            <person name="Debuchy R."/>
            <person name="Gladieux P."/>
            <person name="Thoren M.H."/>
            <person name="Johannesson H."/>
        </authorList>
    </citation>
    <scope>NUCLEOTIDE SEQUENCE</scope>
    <source>
        <strain evidence="3">CBS 232.78</strain>
    </source>
</reference>
<dbReference type="AlphaFoldDB" id="A0AAE0N6R7"/>
<organism evidence="3 4">
    <name type="scientific">Podospora didyma</name>
    <dbReference type="NCBI Taxonomy" id="330526"/>
    <lineage>
        <taxon>Eukaryota</taxon>
        <taxon>Fungi</taxon>
        <taxon>Dikarya</taxon>
        <taxon>Ascomycota</taxon>
        <taxon>Pezizomycotina</taxon>
        <taxon>Sordariomycetes</taxon>
        <taxon>Sordariomycetidae</taxon>
        <taxon>Sordariales</taxon>
        <taxon>Podosporaceae</taxon>
        <taxon>Podospora</taxon>
    </lineage>
</organism>
<keyword evidence="4" id="KW-1185">Reference proteome</keyword>